<evidence type="ECO:0000256" key="6">
    <source>
        <dbReference type="ARBA" id="ARBA00022692"/>
    </source>
</evidence>
<evidence type="ECO:0000313" key="14">
    <source>
        <dbReference type="EMBL" id="UZZ43626.1"/>
    </source>
</evidence>
<evidence type="ECO:0000256" key="4">
    <source>
        <dbReference type="ARBA" id="ARBA00022448"/>
    </source>
</evidence>
<dbReference type="Pfam" id="PF00895">
    <property type="entry name" value="ATP-synt_8"/>
    <property type="match status" value="1"/>
</dbReference>
<evidence type="ECO:0000256" key="1">
    <source>
        <dbReference type="ARBA" id="ARBA00004304"/>
    </source>
</evidence>
<dbReference type="GO" id="GO:0015986">
    <property type="term" value="P:proton motive force-driven ATP synthesis"/>
    <property type="evidence" value="ECO:0007669"/>
    <property type="project" value="InterPro"/>
</dbReference>
<reference evidence="14" key="1">
    <citation type="submission" date="2021-11" db="EMBL/GenBank/DDBJ databases">
        <authorList>
            <person name="Ge X.-Y."/>
            <person name="Peng L."/>
            <person name="Sun C.-H."/>
            <person name="Wang B.-X."/>
        </authorList>
    </citation>
    <scope>NUCLEOTIDE SEQUENCE</scope>
</reference>
<evidence type="ECO:0000256" key="13">
    <source>
        <dbReference type="SAM" id="Phobius"/>
    </source>
</evidence>
<evidence type="ECO:0000256" key="11">
    <source>
        <dbReference type="ARBA" id="ARBA00023136"/>
    </source>
</evidence>
<dbReference type="GO" id="GO:0045259">
    <property type="term" value="C:proton-transporting ATP synthase complex"/>
    <property type="evidence" value="ECO:0007669"/>
    <property type="project" value="UniProtKB-KW"/>
</dbReference>
<keyword evidence="6 12" id="KW-0812">Transmembrane</keyword>
<name>A0A9E8LNH9_9NEOP</name>
<dbReference type="InterPro" id="IPR001421">
    <property type="entry name" value="ATP8_metazoa"/>
</dbReference>
<comment type="subunit">
    <text evidence="3">F-type ATPases have 2 components, CF(1) - the catalytic core - and CF(0) - the membrane proton channel.</text>
</comment>
<reference evidence="14" key="2">
    <citation type="journal article" date="2022" name="Syst. Entomol.">
        <title>Massive gene rearrangements of mitochondrial genomes and implications for the phylogeny of Trichoptera (Insecta).</title>
        <authorList>
            <person name="Ge X."/>
            <person name="Peng L."/>
            <person name="Vogler A.P."/>
            <person name="Morse J.C."/>
            <person name="Yang L."/>
            <person name="Sun C."/>
            <person name="Wang B."/>
        </authorList>
    </citation>
    <scope>NUCLEOTIDE SEQUENCE</scope>
</reference>
<dbReference type="GO" id="GO:0015078">
    <property type="term" value="F:proton transmembrane transporter activity"/>
    <property type="evidence" value="ECO:0007669"/>
    <property type="project" value="InterPro"/>
</dbReference>
<evidence type="ECO:0000256" key="5">
    <source>
        <dbReference type="ARBA" id="ARBA00022547"/>
    </source>
</evidence>
<evidence type="ECO:0000256" key="10">
    <source>
        <dbReference type="ARBA" id="ARBA00023128"/>
    </source>
</evidence>
<comment type="similarity">
    <text evidence="2 12">Belongs to the ATPase protein 8 family.</text>
</comment>
<dbReference type="GeneID" id="77424674"/>
<dbReference type="AlphaFoldDB" id="A0A9E8LNH9"/>
<keyword evidence="4 12" id="KW-0813">Transport</keyword>
<keyword evidence="9 12" id="KW-0406">Ion transport</keyword>
<accession>A0A9E8LNH9</accession>
<evidence type="ECO:0000256" key="7">
    <source>
        <dbReference type="ARBA" id="ARBA00022781"/>
    </source>
</evidence>
<keyword evidence="8 13" id="KW-1133">Transmembrane helix</keyword>
<dbReference type="CTD" id="4509"/>
<keyword evidence="11 13" id="KW-0472">Membrane</keyword>
<organism evidence="14">
    <name type="scientific">Glossosoma caudatum</name>
    <dbReference type="NCBI Taxonomy" id="2904899"/>
    <lineage>
        <taxon>Eukaryota</taxon>
        <taxon>Metazoa</taxon>
        <taxon>Ecdysozoa</taxon>
        <taxon>Arthropoda</taxon>
        <taxon>Hexapoda</taxon>
        <taxon>Insecta</taxon>
        <taxon>Pterygota</taxon>
        <taxon>Neoptera</taxon>
        <taxon>Endopterygota</taxon>
        <taxon>Trichoptera</taxon>
        <taxon>Integripalpia</taxon>
        <taxon>Glossosomatoidea</taxon>
        <taxon>Glossosomatidae</taxon>
        <taxon>Glossosomatinae</taxon>
        <taxon>Glossosomatini</taxon>
        <taxon>Glossosoma</taxon>
    </lineage>
</organism>
<feature type="transmembrane region" description="Helical" evidence="13">
    <location>
        <begin position="6"/>
        <end position="29"/>
    </location>
</feature>
<keyword evidence="5 12" id="KW-0138">CF(0)</keyword>
<dbReference type="RefSeq" id="YP_010585903.1">
    <property type="nucleotide sequence ID" value="NC_069234.1"/>
</dbReference>
<evidence type="ECO:0000256" key="2">
    <source>
        <dbReference type="ARBA" id="ARBA00008892"/>
    </source>
</evidence>
<dbReference type="EMBL" id="OL677991">
    <property type="protein sequence ID" value="UZZ43626.1"/>
    <property type="molecule type" value="Genomic_DNA"/>
</dbReference>
<sequence>MPQMYPLSWFILFIYFLLLFYTFFILNFYNYQNKSLLLTKISSMNKISIWMW</sequence>
<keyword evidence="10 12" id="KW-0496">Mitochondrion</keyword>
<evidence type="ECO:0000256" key="12">
    <source>
        <dbReference type="RuleBase" id="RU003661"/>
    </source>
</evidence>
<proteinExistence type="inferred from homology"/>
<gene>
    <name evidence="14" type="primary">ATP8</name>
</gene>
<evidence type="ECO:0000256" key="3">
    <source>
        <dbReference type="ARBA" id="ARBA00011291"/>
    </source>
</evidence>
<evidence type="ECO:0000256" key="9">
    <source>
        <dbReference type="ARBA" id="ARBA00023065"/>
    </source>
</evidence>
<dbReference type="GO" id="GO:0031966">
    <property type="term" value="C:mitochondrial membrane"/>
    <property type="evidence" value="ECO:0007669"/>
    <property type="project" value="UniProtKB-SubCell"/>
</dbReference>
<keyword evidence="7 12" id="KW-0375">Hydrogen ion transport</keyword>
<evidence type="ECO:0000256" key="8">
    <source>
        <dbReference type="ARBA" id="ARBA00022989"/>
    </source>
</evidence>
<protein>
    <recommendedName>
        <fullName evidence="12">ATP synthase complex subunit 8</fullName>
    </recommendedName>
</protein>
<geneLocation type="mitochondrion" evidence="14"/>
<comment type="subcellular location">
    <subcellularLocation>
        <location evidence="1 12">Mitochondrion membrane</location>
        <topology evidence="1 12">Single-pass membrane protein</topology>
    </subcellularLocation>
</comment>